<dbReference type="EMBL" id="LCAH01000019">
    <property type="protein sequence ID" value="KKR86133.1"/>
    <property type="molecule type" value="Genomic_DNA"/>
</dbReference>
<reference evidence="1 2" key="1">
    <citation type="journal article" date="2015" name="Nature">
        <title>rRNA introns, odd ribosomes, and small enigmatic genomes across a large radiation of phyla.</title>
        <authorList>
            <person name="Brown C.T."/>
            <person name="Hug L.A."/>
            <person name="Thomas B.C."/>
            <person name="Sharon I."/>
            <person name="Castelle C.J."/>
            <person name="Singh A."/>
            <person name="Wilkins M.J."/>
            <person name="Williams K.H."/>
            <person name="Banfield J.F."/>
        </authorList>
    </citation>
    <scope>NUCLEOTIDE SEQUENCE [LARGE SCALE GENOMIC DNA]</scope>
</reference>
<protein>
    <submittedName>
        <fullName evidence="1">Uncharacterized protein</fullName>
    </submittedName>
</protein>
<comment type="caution">
    <text evidence="1">The sequence shown here is derived from an EMBL/GenBank/DDBJ whole genome shotgun (WGS) entry which is preliminary data.</text>
</comment>
<organism evidence="1 2">
    <name type="scientific">Candidatus Uhrbacteria bacterium GW2011_GWC2_41_11</name>
    <dbReference type="NCBI Taxonomy" id="1618985"/>
    <lineage>
        <taxon>Bacteria</taxon>
        <taxon>Candidatus Uhriibacteriota</taxon>
    </lineage>
</organism>
<gene>
    <name evidence="1" type="ORF">UU35_C0019G0013</name>
</gene>
<dbReference type="AlphaFoldDB" id="A0A0G0UAZ2"/>
<accession>A0A0G0UAZ2</accession>
<sequence length="184" mass="20981">MSDQPLTSRWYLRIASQSATSPSLVSEWWTTMYCGFTRDLQMKKAPEGAVMKFLARAVLQSQPCLHCIEELLPRDGGLPLQDAESVLHLEPVHEIHLSELKEDPPPEEDLRLRWVVRHNDDFPLAVCRRDVRVEPLQVPLGRVERFRGDRDLSVRELVPWHGVFSSYVSDVVRANASTVIDPGS</sequence>
<evidence type="ECO:0000313" key="1">
    <source>
        <dbReference type="EMBL" id="KKR86133.1"/>
    </source>
</evidence>
<evidence type="ECO:0000313" key="2">
    <source>
        <dbReference type="Proteomes" id="UP000034616"/>
    </source>
</evidence>
<name>A0A0G0UAZ2_9BACT</name>
<dbReference type="Proteomes" id="UP000034616">
    <property type="component" value="Unassembled WGS sequence"/>
</dbReference>
<proteinExistence type="predicted"/>